<dbReference type="STRING" id="1720063.SAMN05216217_11830"/>
<dbReference type="RefSeq" id="WP_093478522.1">
    <property type="nucleotide sequence ID" value="NZ_FOUI01000018.1"/>
</dbReference>
<keyword evidence="3 6" id="KW-0812">Transmembrane</keyword>
<dbReference type="GO" id="GO:0015627">
    <property type="term" value="C:type II protein secretion system complex"/>
    <property type="evidence" value="ECO:0007669"/>
    <property type="project" value="InterPro"/>
</dbReference>
<evidence type="ECO:0000256" key="6">
    <source>
        <dbReference type="SAM" id="Phobius"/>
    </source>
</evidence>
<dbReference type="SUPFAM" id="SSF54523">
    <property type="entry name" value="Pili subunits"/>
    <property type="match status" value="1"/>
</dbReference>
<feature type="transmembrane region" description="Helical" evidence="6">
    <location>
        <begin position="20"/>
        <end position="39"/>
    </location>
</feature>
<sequence length="179" mass="19738">MGIASRRAGNRSRGFTLIELLVVLVLVGIVAGLAVLAIGDPAERQLQREIERLQTVLELARDEAMIAGGSERALGLRADGYSLLELRVLDDRRREWAAVNDRLLGQRELDASLFEISLEQGGRRIPLSLAGSWEPHVGIGDTGEMTPALIGLKLRTRGAQQRFLQIAFEGRLEVLHERP</sequence>
<evidence type="ECO:0000256" key="1">
    <source>
        <dbReference type="ARBA" id="ARBA00004167"/>
    </source>
</evidence>
<keyword evidence="5 6" id="KW-0472">Membrane</keyword>
<evidence type="ECO:0000256" key="2">
    <source>
        <dbReference type="ARBA" id="ARBA00022481"/>
    </source>
</evidence>
<gene>
    <name evidence="7" type="ORF">SAMN05216217_11830</name>
</gene>
<evidence type="ECO:0000256" key="5">
    <source>
        <dbReference type="ARBA" id="ARBA00023136"/>
    </source>
</evidence>
<dbReference type="EMBL" id="FOUI01000018">
    <property type="protein sequence ID" value="SFM84650.1"/>
    <property type="molecule type" value="Genomic_DNA"/>
</dbReference>
<dbReference type="OrthoDB" id="7024399at2"/>
<dbReference type="GO" id="GO:0015628">
    <property type="term" value="P:protein secretion by the type II secretion system"/>
    <property type="evidence" value="ECO:0007669"/>
    <property type="project" value="InterPro"/>
</dbReference>
<evidence type="ECO:0000313" key="8">
    <source>
        <dbReference type="Proteomes" id="UP000243629"/>
    </source>
</evidence>
<dbReference type="InterPro" id="IPR012902">
    <property type="entry name" value="N_methyl_site"/>
</dbReference>
<protein>
    <submittedName>
        <fullName evidence="7">General secretion pathway protein H</fullName>
    </submittedName>
</protein>
<dbReference type="InterPro" id="IPR045584">
    <property type="entry name" value="Pilin-like"/>
</dbReference>
<name>A0A1I4U725_9GAMM</name>
<keyword evidence="8" id="KW-1185">Reference proteome</keyword>
<evidence type="ECO:0000313" key="7">
    <source>
        <dbReference type="EMBL" id="SFM84650.1"/>
    </source>
</evidence>
<proteinExistence type="predicted"/>
<evidence type="ECO:0000256" key="3">
    <source>
        <dbReference type="ARBA" id="ARBA00022692"/>
    </source>
</evidence>
<comment type="subcellular location">
    <subcellularLocation>
        <location evidence="1">Membrane</location>
        <topology evidence="1">Single-pass membrane protein</topology>
    </subcellularLocation>
</comment>
<dbReference type="Proteomes" id="UP000243629">
    <property type="component" value="Unassembled WGS sequence"/>
</dbReference>
<dbReference type="Pfam" id="PF07963">
    <property type="entry name" value="N_methyl"/>
    <property type="match status" value="1"/>
</dbReference>
<reference evidence="8" key="1">
    <citation type="submission" date="2016-10" db="EMBL/GenBank/DDBJ databases">
        <authorList>
            <person name="Varghese N."/>
            <person name="Submissions S."/>
        </authorList>
    </citation>
    <scope>NUCLEOTIDE SEQUENCE [LARGE SCALE GENOMIC DNA]</scope>
    <source>
        <strain evidence="8">DSM 24213</strain>
    </source>
</reference>
<dbReference type="AlphaFoldDB" id="A0A1I4U725"/>
<accession>A0A1I4U725</accession>
<dbReference type="NCBIfam" id="TIGR02532">
    <property type="entry name" value="IV_pilin_GFxxxE"/>
    <property type="match status" value="1"/>
</dbReference>
<organism evidence="7 8">
    <name type="scientific">Halopseudomonas yangmingensis</name>
    <dbReference type="NCBI Taxonomy" id="1720063"/>
    <lineage>
        <taxon>Bacteria</taxon>
        <taxon>Pseudomonadati</taxon>
        <taxon>Pseudomonadota</taxon>
        <taxon>Gammaproteobacteria</taxon>
        <taxon>Pseudomonadales</taxon>
        <taxon>Pseudomonadaceae</taxon>
        <taxon>Halopseudomonas</taxon>
    </lineage>
</organism>
<dbReference type="InterPro" id="IPR002416">
    <property type="entry name" value="T2SS_protein-GspH"/>
</dbReference>
<dbReference type="GO" id="GO:0016020">
    <property type="term" value="C:membrane"/>
    <property type="evidence" value="ECO:0007669"/>
    <property type="project" value="UniProtKB-SubCell"/>
</dbReference>
<keyword evidence="2" id="KW-0488">Methylation</keyword>
<dbReference type="PRINTS" id="PR00885">
    <property type="entry name" value="BCTERIALGSPH"/>
</dbReference>
<dbReference type="PROSITE" id="PS00409">
    <property type="entry name" value="PROKAR_NTER_METHYL"/>
    <property type="match status" value="1"/>
</dbReference>
<dbReference type="Gene3D" id="3.55.40.10">
    <property type="entry name" value="minor pseudopilin epsh domain"/>
    <property type="match status" value="1"/>
</dbReference>
<evidence type="ECO:0000256" key="4">
    <source>
        <dbReference type="ARBA" id="ARBA00022989"/>
    </source>
</evidence>
<keyword evidence="4 6" id="KW-1133">Transmembrane helix</keyword>